<dbReference type="GO" id="GO:0005789">
    <property type="term" value="C:endoplasmic reticulum membrane"/>
    <property type="evidence" value="ECO:0007669"/>
    <property type="project" value="UniProtKB-SubCell"/>
</dbReference>
<reference evidence="9" key="1">
    <citation type="journal article" date="2010" name="Genome Biol.">
        <title>Genome sequence of the necrotrophic plant pathogen Pythium ultimum reveals original pathogenicity mechanisms and effector repertoire.</title>
        <authorList>
            <person name="Levesque C.A."/>
            <person name="Brouwer H."/>
            <person name="Cano L."/>
            <person name="Hamilton J.P."/>
            <person name="Holt C."/>
            <person name="Huitema E."/>
            <person name="Raffaele S."/>
            <person name="Robideau G.P."/>
            <person name="Thines M."/>
            <person name="Win J."/>
            <person name="Zerillo M.M."/>
            <person name="Beakes G.W."/>
            <person name="Boore J.L."/>
            <person name="Busam D."/>
            <person name="Dumas B."/>
            <person name="Ferriera S."/>
            <person name="Fuerstenberg S.I."/>
            <person name="Gachon C.M."/>
            <person name="Gaulin E."/>
            <person name="Govers F."/>
            <person name="Grenville-Briggs L."/>
            <person name="Horner N."/>
            <person name="Hostetler J."/>
            <person name="Jiang R.H."/>
            <person name="Johnson J."/>
            <person name="Krajaejun T."/>
            <person name="Lin H."/>
            <person name="Meijer H.J."/>
            <person name="Moore B."/>
            <person name="Morris P."/>
            <person name="Phuntmart V."/>
            <person name="Puiu D."/>
            <person name="Shetty J."/>
            <person name="Stajich J.E."/>
            <person name="Tripathy S."/>
            <person name="Wawra S."/>
            <person name="van West P."/>
            <person name="Whitty B.R."/>
            <person name="Coutinho P.M."/>
            <person name="Henrissat B."/>
            <person name="Martin F."/>
            <person name="Thomas P.D."/>
            <person name="Tyler B.M."/>
            <person name="De Vries R.P."/>
            <person name="Kamoun S."/>
            <person name="Yandell M."/>
            <person name="Tisserat N."/>
            <person name="Buell C.R."/>
        </authorList>
    </citation>
    <scope>NUCLEOTIDE SEQUENCE</scope>
    <source>
        <strain evidence="9">DAOM:BR144</strain>
    </source>
</reference>
<proteinExistence type="inferred from homology"/>
<dbReference type="PANTHER" id="PTHR12701:SF20">
    <property type="entry name" value="ENDOPLASMIC RETICULUM TRANSMEMBRANE PROTEIN"/>
    <property type="match status" value="1"/>
</dbReference>
<dbReference type="GO" id="GO:0070973">
    <property type="term" value="P:protein localization to endoplasmic reticulum exit site"/>
    <property type="evidence" value="ECO:0007669"/>
    <property type="project" value="UniProtKB-UniRule"/>
</dbReference>
<protein>
    <recommendedName>
        <fullName evidence="5">Endoplasmic reticulum transmembrane protein</fullName>
    </recommendedName>
</protein>
<dbReference type="VEuPathDB" id="FungiDB:PYU1_G003776"/>
<feature type="transmembrane region" description="Helical" evidence="5">
    <location>
        <begin position="6"/>
        <end position="26"/>
    </location>
</feature>
<keyword evidence="9" id="KW-1185">Reference proteome</keyword>
<dbReference type="AlphaFoldDB" id="K3WFP5"/>
<comment type="function">
    <text evidence="5">May play a role in anterograde transport of membrane proteins from the endoplasmic reticulum to the Golgi.</text>
</comment>
<evidence type="ECO:0000259" key="7">
    <source>
        <dbReference type="Pfam" id="PF05529"/>
    </source>
</evidence>
<dbReference type="HOGENOM" id="CLU_057960_0_0_1"/>
<evidence type="ECO:0000256" key="2">
    <source>
        <dbReference type="ARBA" id="ARBA00022692"/>
    </source>
</evidence>
<dbReference type="Proteomes" id="UP000019132">
    <property type="component" value="Unassembled WGS sequence"/>
</dbReference>
<reference evidence="8" key="3">
    <citation type="submission" date="2015-02" db="UniProtKB">
        <authorList>
            <consortium name="EnsemblProtists"/>
        </authorList>
    </citation>
    <scope>IDENTIFICATION</scope>
    <source>
        <strain evidence="8">DAOM BR144</strain>
    </source>
</reference>
<dbReference type="InterPro" id="IPR040463">
    <property type="entry name" value="BAP29/BAP31_N"/>
</dbReference>
<keyword evidence="6" id="KW-0175">Coiled coil</keyword>
<evidence type="ECO:0000256" key="5">
    <source>
        <dbReference type="RuleBase" id="RU367026"/>
    </source>
</evidence>
<comment type="similarity">
    <text evidence="5">Belongs to the BCAP29/BCAP31 family.</text>
</comment>
<feature type="transmembrane region" description="Helical" evidence="5">
    <location>
        <begin position="47"/>
        <end position="65"/>
    </location>
</feature>
<keyword evidence="5" id="KW-0653">Protein transport</keyword>
<dbReference type="STRING" id="431595.K3WFP5"/>
<dbReference type="eggNOG" id="KOG1962">
    <property type="taxonomic scope" value="Eukaryota"/>
</dbReference>
<evidence type="ECO:0000313" key="8">
    <source>
        <dbReference type="EnsemblProtists" id="PYU1_T003786"/>
    </source>
</evidence>
<evidence type="ECO:0000313" key="9">
    <source>
        <dbReference type="Proteomes" id="UP000019132"/>
    </source>
</evidence>
<dbReference type="OMA" id="NWLSPYW"/>
<name>K3WFP5_GLOUD</name>
<evidence type="ECO:0000256" key="6">
    <source>
        <dbReference type="SAM" id="Coils"/>
    </source>
</evidence>
<keyword evidence="2 5" id="KW-0812">Transmembrane</keyword>
<dbReference type="InParanoid" id="K3WFP5"/>
<sequence length="285" mass="32226">MLLNYVLFWMMVAEAMICLVISLPFGQKISQKIIQFLTSRLGGKDSNASMAVTIILALVSILFLSDVSTVYKHHSRDTVLSDGMRIRLLAAQRDMYISGFCLFLFLLLRLVYTSMDKNIRLEKSLGAMKKQAEGASAGYKGLLEENESMKKQLAKVHALLGSIKSNDDNDDDVDDDKKKANVLAKLIEENTYLTTKLETAKHDLKLAENKVEIVKKQAEGQSSAFMKLMDEKTEADKHLQLTKTQQETIAQQQKEISELKNERDALKSQIQDYDFMFAEAKKKAE</sequence>
<evidence type="ECO:0000256" key="4">
    <source>
        <dbReference type="ARBA" id="ARBA00023136"/>
    </source>
</evidence>
<keyword evidence="5" id="KW-0931">ER-Golgi transport</keyword>
<dbReference type="GO" id="GO:0006886">
    <property type="term" value="P:intracellular protein transport"/>
    <property type="evidence" value="ECO:0007669"/>
    <property type="project" value="UniProtKB-UniRule"/>
</dbReference>
<dbReference type="EnsemblProtists" id="PYU1_T003786">
    <property type="protein sequence ID" value="PYU1_T003786"/>
    <property type="gene ID" value="PYU1_G003776"/>
</dbReference>
<accession>K3WFP5</accession>
<dbReference type="GO" id="GO:0006888">
    <property type="term" value="P:endoplasmic reticulum to Golgi vesicle-mediated transport"/>
    <property type="evidence" value="ECO:0007669"/>
    <property type="project" value="UniProtKB-UniRule"/>
</dbReference>
<evidence type="ECO:0000256" key="1">
    <source>
        <dbReference type="ARBA" id="ARBA00004141"/>
    </source>
</evidence>
<evidence type="ECO:0000256" key="3">
    <source>
        <dbReference type="ARBA" id="ARBA00022989"/>
    </source>
</evidence>
<reference evidence="9" key="2">
    <citation type="submission" date="2010-04" db="EMBL/GenBank/DDBJ databases">
        <authorList>
            <person name="Buell R."/>
            <person name="Hamilton J."/>
            <person name="Hostetler J."/>
        </authorList>
    </citation>
    <scope>NUCLEOTIDE SEQUENCE [LARGE SCALE GENOMIC DNA]</scope>
    <source>
        <strain evidence="9">DAOM:BR144</strain>
    </source>
</reference>
<comment type="subcellular location">
    <subcellularLocation>
        <location evidence="5">Endoplasmic reticulum membrane</location>
        <topology evidence="5">Multi-pass membrane protein</topology>
    </subcellularLocation>
    <subcellularLocation>
        <location evidence="1">Membrane</location>
        <topology evidence="1">Multi-pass membrane protein</topology>
    </subcellularLocation>
</comment>
<dbReference type="InterPro" id="IPR008417">
    <property type="entry name" value="BAP29/BAP31"/>
</dbReference>
<keyword evidence="5" id="KW-0813">Transport</keyword>
<feature type="coiled-coil region" evidence="6">
    <location>
        <begin position="242"/>
        <end position="276"/>
    </location>
</feature>
<dbReference type="Pfam" id="PF05529">
    <property type="entry name" value="Bap31"/>
    <property type="match status" value="1"/>
</dbReference>
<keyword evidence="5" id="KW-0256">Endoplasmic reticulum</keyword>
<dbReference type="EMBL" id="GL376638">
    <property type="status" value="NOT_ANNOTATED_CDS"/>
    <property type="molecule type" value="Genomic_DNA"/>
</dbReference>
<dbReference type="PANTHER" id="PTHR12701">
    <property type="entry name" value="BCR-ASSOCIATED PROTEIN, BAP"/>
    <property type="match status" value="1"/>
</dbReference>
<keyword evidence="4 5" id="KW-0472">Membrane</keyword>
<feature type="transmembrane region" description="Helical" evidence="5">
    <location>
        <begin position="95"/>
        <end position="112"/>
    </location>
</feature>
<keyword evidence="3 5" id="KW-1133">Transmembrane helix</keyword>
<organism evidence="8 9">
    <name type="scientific">Globisporangium ultimum (strain ATCC 200006 / CBS 805.95 / DAOM BR144)</name>
    <name type="common">Pythium ultimum</name>
    <dbReference type="NCBI Taxonomy" id="431595"/>
    <lineage>
        <taxon>Eukaryota</taxon>
        <taxon>Sar</taxon>
        <taxon>Stramenopiles</taxon>
        <taxon>Oomycota</taxon>
        <taxon>Peronosporomycetes</taxon>
        <taxon>Pythiales</taxon>
        <taxon>Pythiaceae</taxon>
        <taxon>Globisporangium</taxon>
    </lineage>
</organism>
<feature type="domain" description="BAP29/BAP31 transmembrane" evidence="7">
    <location>
        <begin position="4"/>
        <end position="125"/>
    </location>
</feature>